<organism evidence="1 2">
    <name type="scientific">Natronorubrum thiooxidans</name>
    <dbReference type="NCBI Taxonomy" id="308853"/>
    <lineage>
        <taxon>Archaea</taxon>
        <taxon>Methanobacteriati</taxon>
        <taxon>Methanobacteriota</taxon>
        <taxon>Stenosarchaea group</taxon>
        <taxon>Halobacteria</taxon>
        <taxon>Halobacteriales</taxon>
        <taxon>Natrialbaceae</taxon>
        <taxon>Natronorubrum</taxon>
    </lineage>
</organism>
<protein>
    <submittedName>
        <fullName evidence="1">Uncharacterized protein</fullName>
    </submittedName>
</protein>
<accession>A0A1N7E4N5</accession>
<evidence type="ECO:0000313" key="2">
    <source>
        <dbReference type="Proteomes" id="UP000185936"/>
    </source>
</evidence>
<dbReference type="Proteomes" id="UP000185936">
    <property type="component" value="Unassembled WGS sequence"/>
</dbReference>
<dbReference type="EMBL" id="FTNR01000003">
    <property type="protein sequence ID" value="SIR82986.1"/>
    <property type="molecule type" value="Genomic_DNA"/>
</dbReference>
<dbReference type="STRING" id="308853.SAMN05421752_103200"/>
<reference evidence="2" key="1">
    <citation type="submission" date="2017-01" db="EMBL/GenBank/DDBJ databases">
        <authorList>
            <person name="Varghese N."/>
            <person name="Submissions S."/>
        </authorList>
    </citation>
    <scope>NUCLEOTIDE SEQUENCE [LARGE SCALE GENOMIC DNA]</scope>
    <source>
        <strain evidence="2">type strain: HArc-</strain>
    </source>
</reference>
<gene>
    <name evidence="1" type="ORF">SAMN05421752_103200</name>
</gene>
<proteinExistence type="predicted"/>
<sequence length="63" mass="6572">MTVLSVAQPWDAVLREGATVFHDANADHNSWVEPAEIADMLAVLCSDGTAVTSGAAVPVYAET</sequence>
<evidence type="ECO:0000313" key="1">
    <source>
        <dbReference type="EMBL" id="SIR82986.1"/>
    </source>
</evidence>
<dbReference type="AlphaFoldDB" id="A0A1N7E4N5"/>
<name>A0A1N7E4N5_9EURY</name>
<keyword evidence="2" id="KW-1185">Reference proteome</keyword>